<dbReference type="EC" id="2.4.2.-" evidence="2"/>
<dbReference type="SUPFAM" id="SSF47473">
    <property type="entry name" value="EF-hand"/>
    <property type="match status" value="1"/>
</dbReference>
<sequence length="513" mass="56442">MGACQGVAAAEGDDEVVMGRVESEGEPEGDFPTNVPLCKFACGKAVQPGKTKRGNNFDTCCRTCAVNKGRGIHDPTCGGAAPPPTNSRKACKVGSKCRDRSKAHLEELSHPLDEDYAIACSMTKDVEAEPLTLRVVFDWSDADGSGKLSRKELEASLEMIKRACGDSLGAITDEAWLHLDEDGNGVVNFGEFASWAGPRLGLELGVAKMLGKSASLMMASSPCSVIGCPCESWGGHEDDQHDKKCKECKHKKGLHVAKATTGEVPLPPYWDHQDGDFNDLIPMTGKNVKEEFQKLLDKTYRKAYTKDRGKHNPTNPKVPKGFEVLAVKRNENKHAWQEYAFRRGDIRNRSELPVMFADVKTSLAMDEIGGDKANRLLSECNEWYLFHGTNPDAASAICKSDFKVSRAGSSTGTLYGKGLYFAESITKADEYAKPNSEGRYAVLLCRVIGGNVNYTDEVTPDPEALVHSCIEGEYDSVCGDREKTRGTYREFVLFDSEDVYVEYVIEYKRKYES</sequence>
<keyword evidence="1" id="KW-0106">Calcium</keyword>
<dbReference type="OrthoDB" id="408612at2759"/>
<proteinExistence type="predicted"/>
<dbReference type="SUPFAM" id="SSF56399">
    <property type="entry name" value="ADP-ribosylation"/>
    <property type="match status" value="1"/>
</dbReference>
<dbReference type="InterPro" id="IPR011992">
    <property type="entry name" value="EF-hand-dom_pair"/>
</dbReference>
<accession>A0A9P1DLY9</accession>
<dbReference type="GO" id="GO:0003950">
    <property type="term" value="F:NAD+ poly-ADP-ribosyltransferase activity"/>
    <property type="evidence" value="ECO:0007669"/>
    <property type="project" value="UniProtKB-UniRule"/>
</dbReference>
<evidence type="ECO:0000313" key="7">
    <source>
        <dbReference type="Proteomes" id="UP001152797"/>
    </source>
</evidence>
<dbReference type="InterPro" id="IPR051712">
    <property type="entry name" value="ARTD-AVP"/>
</dbReference>
<dbReference type="EMBL" id="CAMXCT010005523">
    <property type="protein sequence ID" value="CAI4012548.1"/>
    <property type="molecule type" value="Genomic_DNA"/>
</dbReference>
<evidence type="ECO:0000313" key="5">
    <source>
        <dbReference type="EMBL" id="CAI4012548.1"/>
    </source>
</evidence>
<dbReference type="GO" id="GO:1990404">
    <property type="term" value="F:NAD+-protein mono-ADP-ribosyltransferase activity"/>
    <property type="evidence" value="ECO:0007669"/>
    <property type="project" value="TreeGrafter"/>
</dbReference>
<feature type="domain" description="PARP catalytic" evidence="4">
    <location>
        <begin position="279"/>
        <end position="513"/>
    </location>
</feature>
<reference evidence="5" key="1">
    <citation type="submission" date="2022-10" db="EMBL/GenBank/DDBJ databases">
        <authorList>
            <person name="Chen Y."/>
            <person name="Dougan E. K."/>
            <person name="Chan C."/>
            <person name="Rhodes N."/>
            <person name="Thang M."/>
        </authorList>
    </citation>
    <scope>NUCLEOTIDE SEQUENCE</scope>
</reference>
<dbReference type="InterPro" id="IPR012317">
    <property type="entry name" value="Poly(ADP-ribose)pol_cat_dom"/>
</dbReference>
<evidence type="ECO:0000259" key="4">
    <source>
        <dbReference type="PROSITE" id="PS51059"/>
    </source>
</evidence>
<evidence type="ECO:0000313" key="6">
    <source>
        <dbReference type="EMBL" id="CAL1165923.1"/>
    </source>
</evidence>
<dbReference type="PANTHER" id="PTHR45740">
    <property type="entry name" value="POLY [ADP-RIBOSE] POLYMERASE"/>
    <property type="match status" value="1"/>
</dbReference>
<dbReference type="GO" id="GO:0005634">
    <property type="term" value="C:nucleus"/>
    <property type="evidence" value="ECO:0007669"/>
    <property type="project" value="TreeGrafter"/>
</dbReference>
<dbReference type="CDD" id="cd00051">
    <property type="entry name" value="EFh"/>
    <property type="match status" value="1"/>
</dbReference>
<evidence type="ECO:0000256" key="2">
    <source>
        <dbReference type="RuleBase" id="RU362114"/>
    </source>
</evidence>
<dbReference type="EMBL" id="CAMXCT030005523">
    <property type="protein sequence ID" value="CAL4799860.1"/>
    <property type="molecule type" value="Genomic_DNA"/>
</dbReference>
<organism evidence="5">
    <name type="scientific">Cladocopium goreaui</name>
    <dbReference type="NCBI Taxonomy" id="2562237"/>
    <lineage>
        <taxon>Eukaryota</taxon>
        <taxon>Sar</taxon>
        <taxon>Alveolata</taxon>
        <taxon>Dinophyceae</taxon>
        <taxon>Suessiales</taxon>
        <taxon>Symbiodiniaceae</taxon>
        <taxon>Cladocopium</taxon>
    </lineage>
</organism>
<dbReference type="PROSITE" id="PS50222">
    <property type="entry name" value="EF_HAND_2"/>
    <property type="match status" value="2"/>
</dbReference>
<dbReference type="PANTHER" id="PTHR45740:SF2">
    <property type="entry name" value="POLY [ADP-RIBOSE] POLYMERASE"/>
    <property type="match status" value="1"/>
</dbReference>
<dbReference type="PROSITE" id="PS51059">
    <property type="entry name" value="PARP_CATALYTIC"/>
    <property type="match status" value="1"/>
</dbReference>
<reference evidence="6" key="2">
    <citation type="submission" date="2024-04" db="EMBL/GenBank/DDBJ databases">
        <authorList>
            <person name="Chen Y."/>
            <person name="Shah S."/>
            <person name="Dougan E. K."/>
            <person name="Thang M."/>
            <person name="Chan C."/>
        </authorList>
    </citation>
    <scope>NUCLEOTIDE SEQUENCE [LARGE SCALE GENOMIC DNA]</scope>
</reference>
<dbReference type="Gene3D" id="3.90.228.10">
    <property type="match status" value="1"/>
</dbReference>
<dbReference type="Proteomes" id="UP001152797">
    <property type="component" value="Unassembled WGS sequence"/>
</dbReference>
<evidence type="ECO:0000259" key="3">
    <source>
        <dbReference type="PROSITE" id="PS50222"/>
    </source>
</evidence>
<evidence type="ECO:0000256" key="1">
    <source>
        <dbReference type="ARBA" id="ARBA00022837"/>
    </source>
</evidence>
<dbReference type="AlphaFoldDB" id="A0A9P1DLY9"/>
<keyword evidence="2" id="KW-0808">Transferase</keyword>
<name>A0A9P1DLY9_9DINO</name>
<keyword evidence="7" id="KW-1185">Reference proteome</keyword>
<dbReference type="GO" id="GO:0005509">
    <property type="term" value="F:calcium ion binding"/>
    <property type="evidence" value="ECO:0007669"/>
    <property type="project" value="InterPro"/>
</dbReference>
<dbReference type="Pfam" id="PF00644">
    <property type="entry name" value="PARP"/>
    <property type="match status" value="1"/>
</dbReference>
<gene>
    <name evidence="5" type="ORF">C1SCF055_LOCUS37598</name>
</gene>
<dbReference type="EMBL" id="CAMXCT020005523">
    <property type="protein sequence ID" value="CAL1165923.1"/>
    <property type="molecule type" value="Genomic_DNA"/>
</dbReference>
<protein>
    <recommendedName>
        <fullName evidence="2">Poly [ADP-ribose] polymerase</fullName>
        <shortName evidence="2">PARP</shortName>
        <ecNumber evidence="2">2.4.2.-</ecNumber>
    </recommendedName>
</protein>
<comment type="caution">
    <text evidence="5">The sequence shown here is derived from an EMBL/GenBank/DDBJ whole genome shotgun (WGS) entry which is preliminary data.</text>
</comment>
<feature type="domain" description="EF-hand" evidence="3">
    <location>
        <begin position="128"/>
        <end position="163"/>
    </location>
</feature>
<dbReference type="SMART" id="SM00054">
    <property type="entry name" value="EFh"/>
    <property type="match status" value="2"/>
</dbReference>
<dbReference type="InterPro" id="IPR002048">
    <property type="entry name" value="EF_hand_dom"/>
</dbReference>
<dbReference type="InterPro" id="IPR018247">
    <property type="entry name" value="EF_Hand_1_Ca_BS"/>
</dbReference>
<keyword evidence="2" id="KW-0328">Glycosyltransferase</keyword>
<dbReference type="Gene3D" id="1.10.238.10">
    <property type="entry name" value="EF-hand"/>
    <property type="match status" value="1"/>
</dbReference>
<feature type="domain" description="EF-hand" evidence="3">
    <location>
        <begin position="167"/>
        <end position="202"/>
    </location>
</feature>
<keyword evidence="2" id="KW-0520">NAD</keyword>
<dbReference type="PROSITE" id="PS00018">
    <property type="entry name" value="EF_HAND_1"/>
    <property type="match status" value="2"/>
</dbReference>